<evidence type="ECO:0000256" key="1">
    <source>
        <dbReference type="SAM" id="Phobius"/>
    </source>
</evidence>
<dbReference type="InterPro" id="IPR009526">
    <property type="entry name" value="DUF1146"/>
</dbReference>
<dbReference type="Proteomes" id="UP000809829">
    <property type="component" value="Unassembled WGS sequence"/>
</dbReference>
<gene>
    <name evidence="2" type="ORF">JOC83_002885</name>
</gene>
<accession>A0ABS2QX37</accession>
<feature type="transmembrane region" description="Helical" evidence="1">
    <location>
        <begin position="6"/>
        <end position="28"/>
    </location>
</feature>
<keyword evidence="1" id="KW-0472">Membrane</keyword>
<keyword evidence="3" id="KW-1185">Reference proteome</keyword>
<sequence length="78" mass="8887">MLLPGAGSQALLGIISHLFFIVITWYALQGFQIEKMMKPNRVMQGRLMMILLTIAIGSAVSNFFLDYLFWSQRLSSLF</sequence>
<dbReference type="NCBIfam" id="TIGR02327">
    <property type="entry name" value="int_mem_ywzB"/>
    <property type="match status" value="1"/>
</dbReference>
<feature type="transmembrane region" description="Helical" evidence="1">
    <location>
        <begin position="49"/>
        <end position="70"/>
    </location>
</feature>
<keyword evidence="1" id="KW-0812">Transmembrane</keyword>
<name>A0ABS2QX37_9BACI</name>
<evidence type="ECO:0000313" key="3">
    <source>
        <dbReference type="Proteomes" id="UP000809829"/>
    </source>
</evidence>
<reference evidence="2 3" key="1">
    <citation type="submission" date="2021-01" db="EMBL/GenBank/DDBJ databases">
        <title>Genomic Encyclopedia of Type Strains, Phase IV (KMG-IV): sequencing the most valuable type-strain genomes for metagenomic binning, comparative biology and taxonomic classification.</title>
        <authorList>
            <person name="Goeker M."/>
        </authorList>
    </citation>
    <scope>NUCLEOTIDE SEQUENCE [LARGE SCALE GENOMIC DNA]</scope>
    <source>
        <strain evidence="2 3">DSM 104297</strain>
    </source>
</reference>
<organism evidence="2 3">
    <name type="scientific">Priestia iocasae</name>
    <dbReference type="NCBI Taxonomy" id="2291674"/>
    <lineage>
        <taxon>Bacteria</taxon>
        <taxon>Bacillati</taxon>
        <taxon>Bacillota</taxon>
        <taxon>Bacilli</taxon>
        <taxon>Bacillales</taxon>
        <taxon>Bacillaceae</taxon>
        <taxon>Priestia</taxon>
    </lineage>
</organism>
<keyword evidence="1" id="KW-1133">Transmembrane helix</keyword>
<dbReference type="EMBL" id="JAFBFC010000005">
    <property type="protein sequence ID" value="MBM7704035.1"/>
    <property type="molecule type" value="Genomic_DNA"/>
</dbReference>
<protein>
    <submittedName>
        <fullName evidence="2">Integral membrane protein (TIGR02327 family)</fullName>
    </submittedName>
</protein>
<dbReference type="RefSeq" id="WP_378912686.1">
    <property type="nucleotide sequence ID" value="NZ_JAFBFC010000005.1"/>
</dbReference>
<dbReference type="Pfam" id="PF06612">
    <property type="entry name" value="DUF1146"/>
    <property type="match status" value="1"/>
</dbReference>
<proteinExistence type="predicted"/>
<comment type="caution">
    <text evidence="2">The sequence shown here is derived from an EMBL/GenBank/DDBJ whole genome shotgun (WGS) entry which is preliminary data.</text>
</comment>
<evidence type="ECO:0000313" key="2">
    <source>
        <dbReference type="EMBL" id="MBM7704035.1"/>
    </source>
</evidence>